<dbReference type="EMBL" id="CP032100">
    <property type="protein sequence ID" value="AXX90277.1"/>
    <property type="molecule type" value="Genomic_DNA"/>
</dbReference>
<feature type="domain" description="Metallo-beta-lactamase" evidence="2">
    <location>
        <begin position="37"/>
        <end position="222"/>
    </location>
</feature>
<accession>A0AAD0SRU9</accession>
<dbReference type="SUPFAM" id="SSF56281">
    <property type="entry name" value="Metallo-hydrolase/oxidoreductase"/>
    <property type="match status" value="1"/>
</dbReference>
<dbReference type="PANTHER" id="PTHR42951:SF14">
    <property type="entry name" value="METALLO-BETA-LACTAMASE SUPERFAMILY PROTEIN"/>
    <property type="match status" value="1"/>
</dbReference>
<evidence type="ECO:0000313" key="3">
    <source>
        <dbReference type="EMBL" id="AXX90277.1"/>
    </source>
</evidence>
<dbReference type="SMART" id="SM00849">
    <property type="entry name" value="Lactamase_B"/>
    <property type="match status" value="1"/>
</dbReference>
<keyword evidence="1" id="KW-0732">Signal</keyword>
<dbReference type="RefSeq" id="WP_118886808.1">
    <property type="nucleotide sequence ID" value="NZ_CP032100.1"/>
</dbReference>
<keyword evidence="4" id="KW-1185">Reference proteome</keyword>
<dbReference type="AlphaFoldDB" id="A0AAD0SRU9"/>
<dbReference type="InterPro" id="IPR036866">
    <property type="entry name" value="RibonucZ/Hydroxyglut_hydro"/>
</dbReference>
<proteinExistence type="predicted"/>
<feature type="signal peptide" evidence="1">
    <location>
        <begin position="1"/>
        <end position="20"/>
    </location>
</feature>
<sequence length="288" mass="32524">MKAFIKLVSLLFLLSTLSYASEQLEYKIYRAGEDGFSLASILVMGKKDAVLIDTHFTKKDAKKVVEQILKSKKELKAIYISHGDPDFYFGLPVIAQAFPNAKIYATKPTIEHIVATYQNKLETWRPKLGKNAPDFVILPELLKGDTIKLEDKELKIVGLDSNAPEKSYVWVPSIKAIFGGINVVDKQHVWMADNPTKEDRLRWLDILNDMDKLDAKIVIPSHSASGSKNDKSAIEFTKNYITSFNNAVLKSKDSKELIEIMEKEYPSFDKDSFDLSLGAKVAKGEMKW</sequence>
<protein>
    <submittedName>
        <fullName evidence="3">MBL fold metallohydrolase</fullName>
    </submittedName>
</protein>
<dbReference type="InterPro" id="IPR050855">
    <property type="entry name" value="NDM-1-like"/>
</dbReference>
<dbReference type="Proteomes" id="UP000263040">
    <property type="component" value="Chromosome"/>
</dbReference>
<organism evidence="3 4">
    <name type="scientific">Arcobacter suis CECT 7833</name>
    <dbReference type="NCBI Taxonomy" id="663365"/>
    <lineage>
        <taxon>Bacteria</taxon>
        <taxon>Pseudomonadati</taxon>
        <taxon>Campylobacterota</taxon>
        <taxon>Epsilonproteobacteria</taxon>
        <taxon>Campylobacterales</taxon>
        <taxon>Arcobacteraceae</taxon>
        <taxon>Arcobacter</taxon>
    </lineage>
</organism>
<dbReference type="PANTHER" id="PTHR42951">
    <property type="entry name" value="METALLO-BETA-LACTAMASE DOMAIN-CONTAINING"/>
    <property type="match status" value="1"/>
</dbReference>
<dbReference type="Pfam" id="PF00753">
    <property type="entry name" value="Lactamase_B"/>
    <property type="match status" value="1"/>
</dbReference>
<dbReference type="CDD" id="cd07739">
    <property type="entry name" value="metallo-hydrolase-like_MBL-fold"/>
    <property type="match status" value="1"/>
</dbReference>
<dbReference type="InterPro" id="IPR001279">
    <property type="entry name" value="Metallo-B-lactamas"/>
</dbReference>
<feature type="chain" id="PRO_5042118320" evidence="1">
    <location>
        <begin position="21"/>
        <end position="288"/>
    </location>
</feature>
<gene>
    <name evidence="3" type="ORF">ASUIS_1810</name>
</gene>
<evidence type="ECO:0000259" key="2">
    <source>
        <dbReference type="SMART" id="SM00849"/>
    </source>
</evidence>
<dbReference type="KEGG" id="asui:ASUIS_1810"/>
<evidence type="ECO:0000256" key="1">
    <source>
        <dbReference type="SAM" id="SignalP"/>
    </source>
</evidence>
<reference evidence="3 4" key="1">
    <citation type="submission" date="2018-08" db="EMBL/GenBank/DDBJ databases">
        <title>Complete genome of the Arcobacter suis type strain LMG 26152.</title>
        <authorList>
            <person name="Miller W.G."/>
            <person name="Yee E."/>
            <person name="Bono J.L."/>
        </authorList>
    </citation>
    <scope>NUCLEOTIDE SEQUENCE [LARGE SCALE GENOMIC DNA]</scope>
    <source>
        <strain evidence="3 4">CECT 7833</strain>
    </source>
</reference>
<name>A0AAD0SRU9_9BACT</name>
<evidence type="ECO:0000313" key="4">
    <source>
        <dbReference type="Proteomes" id="UP000263040"/>
    </source>
</evidence>
<dbReference type="Gene3D" id="3.60.15.10">
    <property type="entry name" value="Ribonuclease Z/Hydroxyacylglutathione hydrolase-like"/>
    <property type="match status" value="1"/>
</dbReference>